<dbReference type="InterPro" id="IPR003661">
    <property type="entry name" value="HisK_dim/P_dom"/>
</dbReference>
<evidence type="ECO:0000256" key="6">
    <source>
        <dbReference type="ARBA" id="ARBA00022840"/>
    </source>
</evidence>
<dbReference type="CDD" id="cd00082">
    <property type="entry name" value="HisKA"/>
    <property type="match status" value="1"/>
</dbReference>
<dbReference type="Gene3D" id="1.10.287.130">
    <property type="match status" value="1"/>
</dbReference>
<keyword evidence="8" id="KW-0472">Membrane</keyword>
<dbReference type="EMBL" id="RBWS01000009">
    <property type="protein sequence ID" value="RKO71227.1"/>
    <property type="molecule type" value="Genomic_DNA"/>
</dbReference>
<feature type="transmembrane region" description="Helical" evidence="8">
    <location>
        <begin position="160"/>
        <end position="180"/>
    </location>
</feature>
<keyword evidence="8" id="KW-0812">Transmembrane</keyword>
<dbReference type="InterPro" id="IPR003594">
    <property type="entry name" value="HATPase_dom"/>
</dbReference>
<dbReference type="SMART" id="SM00387">
    <property type="entry name" value="HATPase_c"/>
    <property type="match status" value="1"/>
</dbReference>
<evidence type="ECO:0000313" key="11">
    <source>
        <dbReference type="Proteomes" id="UP000282423"/>
    </source>
</evidence>
<keyword evidence="5 10" id="KW-0418">Kinase</keyword>
<dbReference type="GO" id="GO:0000156">
    <property type="term" value="F:phosphorelay response regulator activity"/>
    <property type="evidence" value="ECO:0007669"/>
    <property type="project" value="TreeGrafter"/>
</dbReference>
<comment type="catalytic activity">
    <reaction evidence="1">
        <text>ATP + protein L-histidine = ADP + protein N-phospho-L-histidine.</text>
        <dbReference type="EC" id="2.7.13.3"/>
    </reaction>
</comment>
<dbReference type="InterPro" id="IPR036890">
    <property type="entry name" value="HATPase_C_sf"/>
</dbReference>
<evidence type="ECO:0000256" key="4">
    <source>
        <dbReference type="ARBA" id="ARBA00022741"/>
    </source>
</evidence>
<dbReference type="SUPFAM" id="SSF47384">
    <property type="entry name" value="Homodimeric domain of signal transducing histidine kinase"/>
    <property type="match status" value="1"/>
</dbReference>
<dbReference type="Gene3D" id="3.30.565.10">
    <property type="entry name" value="Histidine kinase-like ATPase, C-terminal domain"/>
    <property type="match status" value="1"/>
</dbReference>
<evidence type="ECO:0000256" key="2">
    <source>
        <dbReference type="ARBA" id="ARBA00012438"/>
    </source>
</evidence>
<dbReference type="EC" id="2.7.13.3" evidence="2"/>
<keyword evidence="8" id="KW-1133">Transmembrane helix</keyword>
<evidence type="ECO:0000256" key="1">
    <source>
        <dbReference type="ARBA" id="ARBA00000085"/>
    </source>
</evidence>
<feature type="transmembrane region" description="Helical" evidence="8">
    <location>
        <begin position="12"/>
        <end position="35"/>
    </location>
</feature>
<dbReference type="InterPro" id="IPR036097">
    <property type="entry name" value="HisK_dim/P_sf"/>
</dbReference>
<reference evidence="10 11" key="1">
    <citation type="submission" date="2018-10" db="EMBL/GenBank/DDBJ databases">
        <title>Sphingobacterium sp. M05W1-28.</title>
        <authorList>
            <person name="Cai H."/>
        </authorList>
    </citation>
    <scope>NUCLEOTIDE SEQUENCE [LARGE SCALE GENOMIC DNA]</scope>
    <source>
        <strain evidence="10 11">M05W1-28</strain>
    </source>
</reference>
<dbReference type="GO" id="GO:0005524">
    <property type="term" value="F:ATP binding"/>
    <property type="evidence" value="ECO:0007669"/>
    <property type="project" value="UniProtKB-KW"/>
</dbReference>
<evidence type="ECO:0000256" key="5">
    <source>
        <dbReference type="ARBA" id="ARBA00022777"/>
    </source>
</evidence>
<feature type="domain" description="Histidine kinase" evidence="9">
    <location>
        <begin position="239"/>
        <end position="456"/>
    </location>
</feature>
<evidence type="ECO:0000313" key="10">
    <source>
        <dbReference type="EMBL" id="RKO71227.1"/>
    </source>
</evidence>
<dbReference type="Proteomes" id="UP000282423">
    <property type="component" value="Unassembled WGS sequence"/>
</dbReference>
<evidence type="ECO:0000256" key="3">
    <source>
        <dbReference type="ARBA" id="ARBA00022679"/>
    </source>
</evidence>
<evidence type="ECO:0000256" key="8">
    <source>
        <dbReference type="SAM" id="Phobius"/>
    </source>
</evidence>
<dbReference type="Pfam" id="PF02518">
    <property type="entry name" value="HATPase_c"/>
    <property type="match status" value="1"/>
</dbReference>
<gene>
    <name evidence="10" type="ORF">D7322_13845</name>
</gene>
<dbReference type="GO" id="GO:0007234">
    <property type="term" value="P:osmosensory signaling via phosphorelay pathway"/>
    <property type="evidence" value="ECO:0007669"/>
    <property type="project" value="TreeGrafter"/>
</dbReference>
<dbReference type="OrthoDB" id="9811889at2"/>
<dbReference type="GO" id="GO:0000155">
    <property type="term" value="F:phosphorelay sensor kinase activity"/>
    <property type="evidence" value="ECO:0007669"/>
    <property type="project" value="InterPro"/>
</dbReference>
<dbReference type="InterPro" id="IPR005467">
    <property type="entry name" value="His_kinase_dom"/>
</dbReference>
<name>A0A420VYF5_9SPHI</name>
<dbReference type="PANTHER" id="PTHR42878">
    <property type="entry name" value="TWO-COMPONENT HISTIDINE KINASE"/>
    <property type="match status" value="1"/>
</dbReference>
<proteinExistence type="predicted"/>
<dbReference type="PANTHER" id="PTHR42878:SF7">
    <property type="entry name" value="SENSOR HISTIDINE KINASE GLRK"/>
    <property type="match status" value="1"/>
</dbReference>
<keyword evidence="6" id="KW-0067">ATP-binding</keyword>
<dbReference type="InterPro" id="IPR050351">
    <property type="entry name" value="BphY/WalK/GraS-like"/>
</dbReference>
<accession>A0A420VYF5</accession>
<keyword evidence="11" id="KW-1185">Reference proteome</keyword>
<sequence>MNVFQSSIRQFVIRTVVAIFLIACFNILLVGVYIYRFQQSVSGETAILPLIKQISGNIRMVDNRYEIPDSMTNELEKQNIWAMLIDDHSGKLLWIHKLPQDIPTHYTLSDIATFSRYYLKDYPVVAWKHPKGLIVLGYPKNSLSKLNYIFPYGELQAVPFRILFLIVCDLFILFLLYFYIGRKSIKSVHNILTGVKSLASGDQIHLKEYGDFSEVANQLNRTSDLLKRRQTAQENWIAGISHDIRTPLTVILGYAESIETNSSLPKEVQDKASLIKYQSTRLRDLVNDLNLITRMGDDSQVLRLEVFYPSVFCRALIASFLNSGVPDIFSVELNIDKNSEPVCLIGDRRLLQRAIYNLIHNCIKHNPAGCNIYVRVEARKQDMLFIVSDDGRGMTPEEIHLLKTRTQYLGSDNLFQFKQHGFGLYIVQQIVKMHSGSTGFQINTFGGLEVVISIPI</sequence>
<dbReference type="SMART" id="SM00388">
    <property type="entry name" value="HisKA"/>
    <property type="match status" value="1"/>
</dbReference>
<comment type="caution">
    <text evidence="10">The sequence shown here is derived from an EMBL/GenBank/DDBJ whole genome shotgun (WGS) entry which is preliminary data.</text>
</comment>
<keyword evidence="3" id="KW-0808">Transferase</keyword>
<dbReference type="SUPFAM" id="SSF55874">
    <property type="entry name" value="ATPase domain of HSP90 chaperone/DNA topoisomerase II/histidine kinase"/>
    <property type="match status" value="1"/>
</dbReference>
<protein>
    <recommendedName>
        <fullName evidence="2">histidine kinase</fullName>
        <ecNumber evidence="2">2.7.13.3</ecNumber>
    </recommendedName>
</protein>
<organism evidence="10 11">
    <name type="scientific">Sphingobacterium puteale</name>
    <dbReference type="NCBI Taxonomy" id="2420510"/>
    <lineage>
        <taxon>Bacteria</taxon>
        <taxon>Pseudomonadati</taxon>
        <taxon>Bacteroidota</taxon>
        <taxon>Sphingobacteriia</taxon>
        <taxon>Sphingobacteriales</taxon>
        <taxon>Sphingobacteriaceae</taxon>
        <taxon>Sphingobacterium</taxon>
    </lineage>
</organism>
<dbReference type="Pfam" id="PF00512">
    <property type="entry name" value="HisKA"/>
    <property type="match status" value="1"/>
</dbReference>
<dbReference type="GO" id="GO:0030295">
    <property type="term" value="F:protein kinase activator activity"/>
    <property type="evidence" value="ECO:0007669"/>
    <property type="project" value="TreeGrafter"/>
</dbReference>
<dbReference type="PROSITE" id="PS50109">
    <property type="entry name" value="HIS_KIN"/>
    <property type="match status" value="1"/>
</dbReference>
<evidence type="ECO:0000256" key="7">
    <source>
        <dbReference type="ARBA" id="ARBA00023012"/>
    </source>
</evidence>
<dbReference type="AlphaFoldDB" id="A0A420VYF5"/>
<keyword evidence="7" id="KW-0902">Two-component regulatory system</keyword>
<keyword evidence="4" id="KW-0547">Nucleotide-binding</keyword>
<dbReference type="RefSeq" id="WP_121124809.1">
    <property type="nucleotide sequence ID" value="NZ_RBWS01000009.1"/>
</dbReference>
<evidence type="ECO:0000259" key="9">
    <source>
        <dbReference type="PROSITE" id="PS50109"/>
    </source>
</evidence>